<proteinExistence type="predicted"/>
<evidence type="ECO:0000259" key="9">
    <source>
        <dbReference type="Pfam" id="PF13303"/>
    </source>
</evidence>
<keyword evidence="4" id="KW-0762">Sugar transport</keyword>
<feature type="transmembrane region" description="Helical" evidence="8">
    <location>
        <begin position="301"/>
        <end position="322"/>
    </location>
</feature>
<evidence type="ECO:0000256" key="6">
    <source>
        <dbReference type="ARBA" id="ARBA00022989"/>
    </source>
</evidence>
<keyword evidence="7 8" id="KW-0472">Membrane</keyword>
<organism evidence="10 11">
    <name type="scientific">Peptoniphilus stercorisuis</name>
    <dbReference type="NCBI Taxonomy" id="1436965"/>
    <lineage>
        <taxon>Bacteria</taxon>
        <taxon>Bacillati</taxon>
        <taxon>Bacillota</taxon>
        <taxon>Tissierellia</taxon>
        <taxon>Tissierellales</taxon>
        <taxon>Peptoniphilaceae</taxon>
        <taxon>Peptoniphilus</taxon>
    </lineage>
</organism>
<evidence type="ECO:0000256" key="4">
    <source>
        <dbReference type="ARBA" id="ARBA00022597"/>
    </source>
</evidence>
<feature type="transmembrane region" description="Helical" evidence="8">
    <location>
        <begin position="194"/>
        <end position="216"/>
    </location>
</feature>
<dbReference type="InterPro" id="IPR003352">
    <property type="entry name" value="PTS_EIIC"/>
</dbReference>
<dbReference type="EMBL" id="JAGGLJ010000028">
    <property type="protein sequence ID" value="MBP2026205.1"/>
    <property type="molecule type" value="Genomic_DNA"/>
</dbReference>
<protein>
    <submittedName>
        <fullName evidence="10">Membrane protein</fullName>
    </submittedName>
</protein>
<evidence type="ECO:0000256" key="8">
    <source>
        <dbReference type="SAM" id="Phobius"/>
    </source>
</evidence>
<feature type="transmembrane region" description="Helical" evidence="8">
    <location>
        <begin position="80"/>
        <end position="103"/>
    </location>
</feature>
<name>A0ABS4KFQ8_9FIRM</name>
<evidence type="ECO:0000313" key="11">
    <source>
        <dbReference type="Proteomes" id="UP001519306"/>
    </source>
</evidence>
<gene>
    <name evidence="10" type="ORF">J2Z71_001765</name>
</gene>
<sequence length="339" mass="35885">MKEFLRRKNVNLSLRTYLVTATGAMAYGLFASLLVGTILNTIGTEFNISFLSDVIWPLAQEATGPAIAIAIAYSLKAPDLVLFSSTLVGVASYKLGGPVGVYFSTIIAVELGKIVSKETKLDIILTPVVTVLSGAIIATFIGPYIQAFMVSLGNIIMFATKKEPFTMGIIVSVLVGIALTLPISSAALCMMLSLSGLAGGAATVGCCAQMVGFAVISYKDNKLEGLLAQGIGTSMLQIPNIVKNPKIWIPPTLASAILGPISTIVFKMENSPLGSGMGTSGLVGQIETYNSMKNIYSTKDLFFIILLLHIILPAIISLLVYIPMKKKGLIKDGDLKLNN</sequence>
<evidence type="ECO:0000256" key="3">
    <source>
        <dbReference type="ARBA" id="ARBA00022475"/>
    </source>
</evidence>
<evidence type="ECO:0000256" key="5">
    <source>
        <dbReference type="ARBA" id="ARBA00022692"/>
    </source>
</evidence>
<keyword evidence="5 8" id="KW-0812">Transmembrane</keyword>
<feature type="domain" description="Phosphotransferase system EIIC" evidence="9">
    <location>
        <begin position="21"/>
        <end position="337"/>
    </location>
</feature>
<feature type="transmembrane region" description="Helical" evidence="8">
    <location>
        <begin position="123"/>
        <end position="145"/>
    </location>
</feature>
<dbReference type="Proteomes" id="UP001519306">
    <property type="component" value="Unassembled WGS sequence"/>
</dbReference>
<accession>A0ABS4KFQ8</accession>
<dbReference type="RefSeq" id="WP_210062288.1">
    <property type="nucleotide sequence ID" value="NZ_JAGGLJ010000028.1"/>
</dbReference>
<feature type="transmembrane region" description="Helical" evidence="8">
    <location>
        <begin position="165"/>
        <end position="188"/>
    </location>
</feature>
<evidence type="ECO:0000256" key="7">
    <source>
        <dbReference type="ARBA" id="ARBA00023136"/>
    </source>
</evidence>
<keyword evidence="11" id="KW-1185">Reference proteome</keyword>
<feature type="transmembrane region" description="Helical" evidence="8">
    <location>
        <begin position="12"/>
        <end position="34"/>
    </location>
</feature>
<evidence type="ECO:0000256" key="2">
    <source>
        <dbReference type="ARBA" id="ARBA00022448"/>
    </source>
</evidence>
<keyword evidence="2" id="KW-0813">Transport</keyword>
<evidence type="ECO:0000313" key="10">
    <source>
        <dbReference type="EMBL" id="MBP2026205.1"/>
    </source>
</evidence>
<evidence type="ECO:0000256" key="1">
    <source>
        <dbReference type="ARBA" id="ARBA00004651"/>
    </source>
</evidence>
<comment type="caution">
    <text evidence="10">The sequence shown here is derived from an EMBL/GenBank/DDBJ whole genome shotgun (WGS) entry which is preliminary data.</text>
</comment>
<dbReference type="Pfam" id="PF13303">
    <property type="entry name" value="PTS_EIIC_2"/>
    <property type="match status" value="1"/>
</dbReference>
<reference evidence="10 11" key="1">
    <citation type="submission" date="2021-03" db="EMBL/GenBank/DDBJ databases">
        <title>Genomic Encyclopedia of Type Strains, Phase IV (KMG-IV): sequencing the most valuable type-strain genomes for metagenomic binning, comparative biology and taxonomic classification.</title>
        <authorList>
            <person name="Goeker M."/>
        </authorList>
    </citation>
    <scope>NUCLEOTIDE SEQUENCE [LARGE SCALE GENOMIC DNA]</scope>
    <source>
        <strain evidence="10 11">DSM 27563</strain>
    </source>
</reference>
<keyword evidence="3" id="KW-1003">Cell membrane</keyword>
<comment type="subcellular location">
    <subcellularLocation>
        <location evidence="1">Cell membrane</location>
        <topology evidence="1">Multi-pass membrane protein</topology>
    </subcellularLocation>
</comment>
<keyword evidence="6 8" id="KW-1133">Transmembrane helix</keyword>